<sequence>MQNNIKLNSRGEILEDDAKAVIVQILNVVAFVSTGCCASRFKPEVEHTFPLSFSFYVCLMPLVFCR</sequence>
<evidence type="ECO:0000313" key="1">
    <source>
        <dbReference type="EMBL" id="VFU33520.1"/>
    </source>
</evidence>
<proteinExistence type="predicted"/>
<accession>A0A6N2KZY2</accession>
<protein>
    <submittedName>
        <fullName evidence="1">Uncharacterized protein</fullName>
    </submittedName>
</protein>
<organism evidence="1">
    <name type="scientific">Salix viminalis</name>
    <name type="common">Common osier</name>
    <name type="synonym">Basket willow</name>
    <dbReference type="NCBI Taxonomy" id="40686"/>
    <lineage>
        <taxon>Eukaryota</taxon>
        <taxon>Viridiplantae</taxon>
        <taxon>Streptophyta</taxon>
        <taxon>Embryophyta</taxon>
        <taxon>Tracheophyta</taxon>
        <taxon>Spermatophyta</taxon>
        <taxon>Magnoliopsida</taxon>
        <taxon>eudicotyledons</taxon>
        <taxon>Gunneridae</taxon>
        <taxon>Pentapetalae</taxon>
        <taxon>rosids</taxon>
        <taxon>fabids</taxon>
        <taxon>Malpighiales</taxon>
        <taxon>Salicaceae</taxon>
        <taxon>Saliceae</taxon>
        <taxon>Salix</taxon>
    </lineage>
</organism>
<name>A0A6N2KZY2_SALVM</name>
<dbReference type="AlphaFoldDB" id="A0A6N2KZY2"/>
<gene>
    <name evidence="1" type="ORF">SVIM_LOCUS154099</name>
</gene>
<dbReference type="EMBL" id="CAADRP010000891">
    <property type="protein sequence ID" value="VFU33520.1"/>
    <property type="molecule type" value="Genomic_DNA"/>
</dbReference>
<reference evidence="1" key="1">
    <citation type="submission" date="2019-03" db="EMBL/GenBank/DDBJ databases">
        <authorList>
            <person name="Mank J."/>
            <person name="Almeida P."/>
        </authorList>
    </citation>
    <scope>NUCLEOTIDE SEQUENCE</scope>
    <source>
        <strain evidence="1">78183</strain>
    </source>
</reference>